<dbReference type="InterPro" id="IPR020843">
    <property type="entry name" value="ER"/>
</dbReference>
<feature type="compositionally biased region" description="Gly residues" evidence="1">
    <location>
        <begin position="353"/>
        <end position="362"/>
    </location>
</feature>
<reference evidence="3" key="1">
    <citation type="submission" date="2023-01" db="EMBL/GenBank/DDBJ databases">
        <title>The growth and conidiation of Purpureocillium lavendulum are regulated by nitrogen source and histone H3K14 acetylation.</title>
        <authorList>
            <person name="Tang P."/>
            <person name="Han J."/>
            <person name="Zhang C."/>
            <person name="Tang P."/>
            <person name="Qi F."/>
            <person name="Zhang K."/>
            <person name="Liang L."/>
        </authorList>
    </citation>
    <scope>NUCLEOTIDE SEQUENCE</scope>
    <source>
        <strain evidence="3">YMF1.00683</strain>
    </source>
</reference>
<keyword evidence="4" id="KW-1185">Reference proteome</keyword>
<sequence>MASSLWQTVTSLGRRAPEQQQQQDQQQEPQQPTATTTTSTMDDPPLPKKMKQWTTALDGLGKLAQSEVDVPEPRDGEVLVRIEAVSLNYRDTEVIKGEYNHFPSLLAPGESIVPCSDMAGTVVVSRAPADAQLPVGARVISVFLQDHLTEPLRPEALASGLGYPLPGVLCQYRVFPARGLVRCPAYLAPAEAATLPVAAVTAWTSLNWMRPLGAHVGTADAGCADKGKGKDEIKNKETERRTALVQGTGGVAIAGLQQAHAAGMRTIVTSSSDAKLARARDELGADAGVNYRTYWQWQEPVMDATDGRGADVIFETGGARTLRKSFASVAFGGVINCIGYLSGKLDDGDDNNGEGGGGGGGGDGDKTPQLHRLNVNVLALRRNVTLRGIINGPKDRFEEMLGFYEDKKIKPVVDKVFAFDDVKDALDYLVKGKHFGKVVIQVAE</sequence>
<evidence type="ECO:0000313" key="3">
    <source>
        <dbReference type="EMBL" id="KAJ6439380.1"/>
    </source>
</evidence>
<evidence type="ECO:0000256" key="1">
    <source>
        <dbReference type="SAM" id="MobiDB-lite"/>
    </source>
</evidence>
<evidence type="ECO:0000313" key="4">
    <source>
        <dbReference type="Proteomes" id="UP001163105"/>
    </source>
</evidence>
<dbReference type="SMART" id="SM00829">
    <property type="entry name" value="PKS_ER"/>
    <property type="match status" value="1"/>
</dbReference>
<dbReference type="PANTHER" id="PTHR45033:SF1">
    <property type="entry name" value="OXIDOREDUCTASE (EUROFUNG)"/>
    <property type="match status" value="1"/>
</dbReference>
<dbReference type="Gene3D" id="3.90.180.10">
    <property type="entry name" value="Medium-chain alcohol dehydrogenases, catalytic domain"/>
    <property type="match status" value="1"/>
</dbReference>
<gene>
    <name evidence="3" type="ORF">O9K51_07265</name>
</gene>
<dbReference type="InterPro" id="IPR052711">
    <property type="entry name" value="Zinc_ADH-like"/>
</dbReference>
<dbReference type="CDD" id="cd08276">
    <property type="entry name" value="MDR7"/>
    <property type="match status" value="1"/>
</dbReference>
<feature type="compositionally biased region" description="Low complexity" evidence="1">
    <location>
        <begin position="18"/>
        <end position="43"/>
    </location>
</feature>
<dbReference type="AlphaFoldDB" id="A0AB34FMA2"/>
<feature type="domain" description="Enoyl reductase (ER)" evidence="2">
    <location>
        <begin position="55"/>
        <end position="440"/>
    </location>
</feature>
<dbReference type="InterPro" id="IPR036291">
    <property type="entry name" value="NAD(P)-bd_dom_sf"/>
</dbReference>
<dbReference type="SUPFAM" id="SSF50129">
    <property type="entry name" value="GroES-like"/>
    <property type="match status" value="1"/>
</dbReference>
<feature type="region of interest" description="Disordered" evidence="1">
    <location>
        <begin position="1"/>
        <end position="49"/>
    </location>
</feature>
<dbReference type="Gene3D" id="3.40.50.720">
    <property type="entry name" value="NAD(P)-binding Rossmann-like Domain"/>
    <property type="match status" value="1"/>
</dbReference>
<dbReference type="InterPro" id="IPR013149">
    <property type="entry name" value="ADH-like_C"/>
</dbReference>
<name>A0AB34FMA2_9HYPO</name>
<feature type="region of interest" description="Disordered" evidence="1">
    <location>
        <begin position="349"/>
        <end position="368"/>
    </location>
</feature>
<dbReference type="InterPro" id="IPR013154">
    <property type="entry name" value="ADH-like_N"/>
</dbReference>
<dbReference type="SUPFAM" id="SSF51735">
    <property type="entry name" value="NAD(P)-binding Rossmann-fold domains"/>
    <property type="match status" value="1"/>
</dbReference>
<proteinExistence type="predicted"/>
<organism evidence="3 4">
    <name type="scientific">Purpureocillium lavendulum</name>
    <dbReference type="NCBI Taxonomy" id="1247861"/>
    <lineage>
        <taxon>Eukaryota</taxon>
        <taxon>Fungi</taxon>
        <taxon>Dikarya</taxon>
        <taxon>Ascomycota</taxon>
        <taxon>Pezizomycotina</taxon>
        <taxon>Sordariomycetes</taxon>
        <taxon>Hypocreomycetidae</taxon>
        <taxon>Hypocreales</taxon>
        <taxon>Ophiocordycipitaceae</taxon>
        <taxon>Purpureocillium</taxon>
    </lineage>
</organism>
<accession>A0AB34FMA2</accession>
<dbReference type="Pfam" id="PF08240">
    <property type="entry name" value="ADH_N"/>
    <property type="match status" value="1"/>
</dbReference>
<protein>
    <submittedName>
        <fullName evidence="3">Alcohol dehydrogenase, zinc-containing</fullName>
    </submittedName>
</protein>
<dbReference type="Proteomes" id="UP001163105">
    <property type="component" value="Unassembled WGS sequence"/>
</dbReference>
<comment type="caution">
    <text evidence="3">The sequence shown here is derived from an EMBL/GenBank/DDBJ whole genome shotgun (WGS) entry which is preliminary data.</text>
</comment>
<dbReference type="GO" id="GO:0016491">
    <property type="term" value="F:oxidoreductase activity"/>
    <property type="evidence" value="ECO:0007669"/>
    <property type="project" value="InterPro"/>
</dbReference>
<evidence type="ECO:0000259" key="2">
    <source>
        <dbReference type="SMART" id="SM00829"/>
    </source>
</evidence>
<dbReference type="EMBL" id="JAQHRD010000006">
    <property type="protein sequence ID" value="KAJ6439380.1"/>
    <property type="molecule type" value="Genomic_DNA"/>
</dbReference>
<dbReference type="Pfam" id="PF00107">
    <property type="entry name" value="ADH_zinc_N"/>
    <property type="match status" value="1"/>
</dbReference>
<feature type="compositionally biased region" description="Polar residues" evidence="1">
    <location>
        <begin position="1"/>
        <end position="11"/>
    </location>
</feature>
<dbReference type="InterPro" id="IPR011032">
    <property type="entry name" value="GroES-like_sf"/>
</dbReference>
<dbReference type="PANTHER" id="PTHR45033">
    <property type="match status" value="1"/>
</dbReference>